<keyword evidence="2 4" id="KW-0238">DNA-binding</keyword>
<evidence type="ECO:0000256" key="1">
    <source>
        <dbReference type="ARBA" id="ARBA00023015"/>
    </source>
</evidence>
<accession>A0A2A2HCA1</accession>
<dbReference type="Pfam" id="PF26553">
    <property type="entry name" value="PDDEXK_19"/>
    <property type="match status" value="1"/>
</dbReference>
<evidence type="ECO:0000313" key="7">
    <source>
        <dbReference type="EMBL" id="PAV06997.1"/>
    </source>
</evidence>
<feature type="coiled-coil region" evidence="5">
    <location>
        <begin position="231"/>
        <end position="301"/>
    </location>
</feature>
<evidence type="ECO:0000256" key="5">
    <source>
        <dbReference type="SAM" id="Coils"/>
    </source>
</evidence>
<dbReference type="GO" id="GO:0003700">
    <property type="term" value="F:DNA-binding transcription factor activity"/>
    <property type="evidence" value="ECO:0007669"/>
    <property type="project" value="UniProtKB-UniRule"/>
</dbReference>
<dbReference type="InterPro" id="IPR001387">
    <property type="entry name" value="Cro/C1-type_HTH"/>
</dbReference>
<dbReference type="CDD" id="cd00093">
    <property type="entry name" value="HTH_XRE"/>
    <property type="match status" value="1"/>
</dbReference>
<gene>
    <name evidence="7" type="ORF">ASJ82_01840</name>
    <name evidence="8" type="ORF">MSCUN_05440</name>
</gene>
<evidence type="ECO:0000256" key="4">
    <source>
        <dbReference type="HAMAP-Rule" id="MF_00584"/>
    </source>
</evidence>
<proteinExistence type="inferred from homology"/>
<evidence type="ECO:0000313" key="9">
    <source>
        <dbReference type="Proteomes" id="UP000217528"/>
    </source>
</evidence>
<dbReference type="InterPro" id="IPR020886">
    <property type="entry name" value="MTH_967-like"/>
</dbReference>
<name>A0A2A2HCA1_9EURY</name>
<keyword evidence="9" id="KW-1185">Reference proteome</keyword>
<dbReference type="AlphaFoldDB" id="A0A2A2HCA1"/>
<sequence length="350" mass="41126">MKVDYSSITRENMLYDINILLNTYDFQTSNIYDRSCFDILARRDDILIILKIYKNIDSLTQTQAEELSKVAGTFLASPIIIGLKSKHNYLEEDVVYERYELPVISPQTLCNIIANEIHPEILSKRGGYYVKVNGELLKQMREKYNLSLKELADLSHVSRETIYKYEQGNSQTYPETLLMLEEILNTNLAVDINLFESDYYKSLDRKIKEPRELIKLGYDVKSSNKTPFDAISERKLENKKLNKLKEKLDNTLLEVEKLKSEVNKQRVRNNILITNMERKRNEKKLNQIAEQTRDIAEITQNEALFVLEDSKDKKTIKKVPSIYTWELKDMDNFEDLIKLIKERKKEVEDS</sequence>
<organism evidence="7 9">
    <name type="scientific">Methanosphaera cuniculi</name>
    <dbReference type="NCBI Taxonomy" id="1077256"/>
    <lineage>
        <taxon>Archaea</taxon>
        <taxon>Methanobacteriati</taxon>
        <taxon>Methanobacteriota</taxon>
        <taxon>Methanomada group</taxon>
        <taxon>Methanobacteria</taxon>
        <taxon>Methanobacteriales</taxon>
        <taxon>Methanobacteriaceae</taxon>
        <taxon>Methanosphaera</taxon>
    </lineage>
</organism>
<dbReference type="Proteomes" id="UP000246004">
    <property type="component" value="Unassembled WGS sequence"/>
</dbReference>
<evidence type="ECO:0000313" key="8">
    <source>
        <dbReference type="EMBL" id="PWL08565.1"/>
    </source>
</evidence>
<reference evidence="8 10" key="1">
    <citation type="submission" date="2016-04" db="EMBL/GenBank/DDBJ databases">
        <title>Genome sequence of Methanosphaera cuniculi DSM 4103.</title>
        <authorList>
            <person name="Poehlein A."/>
            <person name="Seedorf H."/>
            <person name="Daniel R."/>
        </authorList>
    </citation>
    <scope>NUCLEOTIDE SEQUENCE [LARGE SCALE GENOMIC DNA]</scope>
    <source>
        <strain evidence="8 10">DSM 4103</strain>
    </source>
</reference>
<keyword evidence="3 4" id="KW-0804">Transcription</keyword>
<dbReference type="EMBL" id="LMVN01000023">
    <property type="protein sequence ID" value="PAV06997.1"/>
    <property type="molecule type" value="Genomic_DNA"/>
</dbReference>
<feature type="domain" description="HTH cro/C1-type" evidence="6">
    <location>
        <begin position="137"/>
        <end position="195"/>
    </location>
</feature>
<dbReference type="PROSITE" id="PS50943">
    <property type="entry name" value="HTH_CROC1"/>
    <property type="match status" value="1"/>
</dbReference>
<dbReference type="EMBL" id="LWMS01000012">
    <property type="protein sequence ID" value="PWL08565.1"/>
    <property type="molecule type" value="Genomic_DNA"/>
</dbReference>
<keyword evidence="1 4" id="KW-0805">Transcription regulation</keyword>
<dbReference type="InterPro" id="IPR010982">
    <property type="entry name" value="Lambda_DNA-bd_dom_sf"/>
</dbReference>
<dbReference type="Proteomes" id="UP000217528">
    <property type="component" value="Unassembled WGS sequence"/>
</dbReference>
<dbReference type="SMART" id="SM00530">
    <property type="entry name" value="HTH_XRE"/>
    <property type="match status" value="1"/>
</dbReference>
<evidence type="ECO:0000256" key="2">
    <source>
        <dbReference type="ARBA" id="ARBA00023125"/>
    </source>
</evidence>
<dbReference type="OrthoDB" id="31424at2157"/>
<reference evidence="7 9" key="2">
    <citation type="journal article" date="2017" name="BMC Genomics">
        <title>Genomic analysis of methanogenic archaea reveals a shift towards energy conservation.</title>
        <authorList>
            <person name="Gilmore S.P."/>
            <person name="Henske J.K."/>
            <person name="Sexton J.A."/>
            <person name="Solomon K.V."/>
            <person name="Seppala S."/>
            <person name="Yoo J.I."/>
            <person name="Huyett L.M."/>
            <person name="Pressman A."/>
            <person name="Cogan J.Z."/>
            <person name="Kivenson V."/>
            <person name="Peng X."/>
            <person name="Tan Y."/>
            <person name="Valentine D.L."/>
            <person name="O'Malley M.A."/>
        </authorList>
    </citation>
    <scope>NUCLEOTIDE SEQUENCE [LARGE SCALE GENOMIC DNA]</scope>
    <source>
        <strain evidence="7 9">1R-7</strain>
    </source>
</reference>
<dbReference type="NCBIfam" id="NF003162">
    <property type="entry name" value="PRK04140.1"/>
    <property type="match status" value="1"/>
</dbReference>
<evidence type="ECO:0000256" key="3">
    <source>
        <dbReference type="ARBA" id="ARBA00023163"/>
    </source>
</evidence>
<protein>
    <recommendedName>
        <fullName evidence="4">Putative HTH-type transcriptional regulatory protein ASJ82_01840</fullName>
    </recommendedName>
</protein>
<dbReference type="InterPro" id="IPR059051">
    <property type="entry name" value="MTH_967_PDDEXK"/>
</dbReference>
<comment type="caution">
    <text evidence="7">The sequence shown here is derived from an EMBL/GenBank/DDBJ whole genome shotgun (WGS) entry which is preliminary data.</text>
</comment>
<dbReference type="Pfam" id="PF01381">
    <property type="entry name" value="HTH_3"/>
    <property type="match status" value="1"/>
</dbReference>
<evidence type="ECO:0000259" key="6">
    <source>
        <dbReference type="PROSITE" id="PS50943"/>
    </source>
</evidence>
<dbReference type="HAMAP" id="MF_00584">
    <property type="entry name" value="HTH_type_cro_C1"/>
    <property type="match status" value="1"/>
</dbReference>
<dbReference type="Gene3D" id="1.10.260.40">
    <property type="entry name" value="lambda repressor-like DNA-binding domains"/>
    <property type="match status" value="1"/>
</dbReference>
<dbReference type="SUPFAM" id="SSF47413">
    <property type="entry name" value="lambda repressor-like DNA-binding domains"/>
    <property type="match status" value="1"/>
</dbReference>
<evidence type="ECO:0000313" key="10">
    <source>
        <dbReference type="Proteomes" id="UP000246004"/>
    </source>
</evidence>
<keyword evidence="5" id="KW-0175">Coiled coil</keyword>
<dbReference type="GO" id="GO:0003677">
    <property type="term" value="F:DNA binding"/>
    <property type="evidence" value="ECO:0007669"/>
    <property type="project" value="UniProtKB-KW"/>
</dbReference>
<dbReference type="RefSeq" id="WP_095608920.1">
    <property type="nucleotide sequence ID" value="NZ_LMVN01000023.1"/>
</dbReference>